<dbReference type="InterPro" id="IPR050706">
    <property type="entry name" value="Cyclic-di-GMP_PDE-like"/>
</dbReference>
<dbReference type="GO" id="GO:0071111">
    <property type="term" value="F:cyclic-guanylate-specific phosphodiesterase activity"/>
    <property type="evidence" value="ECO:0007669"/>
    <property type="project" value="InterPro"/>
</dbReference>
<sequence length="558" mass="64014">MGGISYYLEPIVKKWVNPGPKTKIISCISICILFVLSYLIINFAGSQSYLHLHLLYLTIIIAALIFKLPGGVVAGSIGGLILGPLMSWQMTGSIYNLNNWLGRAFLAIIVGFFSGIILDILSEKINQLAQQGYYNQITELPNRQNLHMKLDRIINLKKGNNKRFVLLVISIENFADIFNMIGYQQSDSFLRKVKQYLLKHLNENGELYHAHNNKFNILLLNHDKSTALKRAKEYSSFLQEPVLFNGIPIYLKTSIGLAAYPEHSQTGEEIINKAYIAMDKARSNSLDYRWYHKNLDKKSKHNFLLLGDVKKALREDEFELHYQPKINSVENEVIGLKALIRWDYPGRGYIPPNQFIPQVEQTGLINHLTIWVLEQAIKDWRKMKKDSYEVKISINISARDLQDPDFVGNIKEILKKYDINPSFLEFEITERDIMNRFSQTKEVLNQIVKLGIDISLDDFGTGHSSLAYLKYLPTKSIKIDRAFIKDILIDDKDKAITEAAIKMAHSLDKTVVAEGVENQQSIDLLRGMDCDIVQGYYISKPKPLSEIKKWFETEEFKV</sequence>
<dbReference type="CDD" id="cd01949">
    <property type="entry name" value="GGDEF"/>
    <property type="match status" value="1"/>
</dbReference>
<reference evidence="4" key="1">
    <citation type="submission" date="2021-01" db="EMBL/GenBank/DDBJ databases">
        <title>Genomic Encyclopedia of Type Strains, Phase IV (KMG-IV): sequencing the most valuable type-strain genomes for metagenomic binning, comparative biology and taxonomic classification.</title>
        <authorList>
            <person name="Goeker M."/>
        </authorList>
    </citation>
    <scope>NUCLEOTIDE SEQUENCE</scope>
    <source>
        <strain evidence="4">DSM 23230</strain>
    </source>
</reference>
<dbReference type="PANTHER" id="PTHR33121">
    <property type="entry name" value="CYCLIC DI-GMP PHOSPHODIESTERASE PDEF"/>
    <property type="match status" value="1"/>
</dbReference>
<dbReference type="InterPro" id="IPR029787">
    <property type="entry name" value="Nucleotide_cyclase"/>
</dbReference>
<dbReference type="SUPFAM" id="SSF55073">
    <property type="entry name" value="Nucleotide cyclase"/>
    <property type="match status" value="1"/>
</dbReference>
<evidence type="ECO:0000313" key="5">
    <source>
        <dbReference type="Proteomes" id="UP000774000"/>
    </source>
</evidence>
<feature type="transmembrane region" description="Helical" evidence="1">
    <location>
        <begin position="100"/>
        <end position="121"/>
    </location>
</feature>
<dbReference type="InterPro" id="IPR043128">
    <property type="entry name" value="Rev_trsase/Diguanyl_cyclase"/>
</dbReference>
<keyword evidence="1" id="KW-0472">Membrane</keyword>
<dbReference type="Pfam" id="PF00990">
    <property type="entry name" value="GGDEF"/>
    <property type="match status" value="1"/>
</dbReference>
<dbReference type="NCBIfam" id="TIGR00254">
    <property type="entry name" value="GGDEF"/>
    <property type="match status" value="1"/>
</dbReference>
<accession>A0A938XNH2</accession>
<evidence type="ECO:0000259" key="2">
    <source>
        <dbReference type="PROSITE" id="PS50883"/>
    </source>
</evidence>
<evidence type="ECO:0000259" key="3">
    <source>
        <dbReference type="PROSITE" id="PS50887"/>
    </source>
</evidence>
<feature type="transmembrane region" description="Helical" evidence="1">
    <location>
        <begin position="23"/>
        <end position="41"/>
    </location>
</feature>
<dbReference type="PROSITE" id="PS50887">
    <property type="entry name" value="GGDEF"/>
    <property type="match status" value="1"/>
</dbReference>
<dbReference type="SMART" id="SM00267">
    <property type="entry name" value="GGDEF"/>
    <property type="match status" value="1"/>
</dbReference>
<dbReference type="Proteomes" id="UP000774000">
    <property type="component" value="Unassembled WGS sequence"/>
</dbReference>
<dbReference type="PROSITE" id="PS50883">
    <property type="entry name" value="EAL"/>
    <property type="match status" value="1"/>
</dbReference>
<dbReference type="Gene3D" id="3.30.70.270">
    <property type="match status" value="1"/>
</dbReference>
<dbReference type="InterPro" id="IPR000160">
    <property type="entry name" value="GGDEF_dom"/>
</dbReference>
<dbReference type="AlphaFoldDB" id="A0A938XNH2"/>
<dbReference type="PANTHER" id="PTHR33121:SF71">
    <property type="entry name" value="OXYGEN SENSOR PROTEIN DOSP"/>
    <property type="match status" value="1"/>
</dbReference>
<feature type="domain" description="EAL" evidence="2">
    <location>
        <begin position="302"/>
        <end position="555"/>
    </location>
</feature>
<feature type="domain" description="GGDEF" evidence="3">
    <location>
        <begin position="162"/>
        <end position="294"/>
    </location>
</feature>
<feature type="transmembrane region" description="Helical" evidence="1">
    <location>
        <begin position="53"/>
        <end position="80"/>
    </location>
</feature>
<evidence type="ECO:0000313" key="4">
    <source>
        <dbReference type="EMBL" id="MBM7555432.1"/>
    </source>
</evidence>
<protein>
    <submittedName>
        <fullName evidence="4">Diguanylate cyclase (GGDEF)-like protein</fullName>
    </submittedName>
</protein>
<keyword evidence="1" id="KW-1133">Transmembrane helix</keyword>
<name>A0A938XNH2_9FIRM</name>
<keyword evidence="1" id="KW-0812">Transmembrane</keyword>
<feature type="transmembrane region" description="Helical" evidence="1">
    <location>
        <begin position="164"/>
        <end position="183"/>
    </location>
</feature>
<gene>
    <name evidence="4" type="ORF">JOC47_000256</name>
</gene>
<dbReference type="CDD" id="cd01948">
    <property type="entry name" value="EAL"/>
    <property type="match status" value="1"/>
</dbReference>
<dbReference type="SMART" id="SM00052">
    <property type="entry name" value="EAL"/>
    <property type="match status" value="1"/>
</dbReference>
<dbReference type="InterPro" id="IPR035919">
    <property type="entry name" value="EAL_sf"/>
</dbReference>
<dbReference type="SUPFAM" id="SSF141868">
    <property type="entry name" value="EAL domain-like"/>
    <property type="match status" value="1"/>
</dbReference>
<organism evidence="4 5">
    <name type="scientific">Halanaerobacter jeridensis</name>
    <dbReference type="NCBI Taxonomy" id="706427"/>
    <lineage>
        <taxon>Bacteria</taxon>
        <taxon>Bacillati</taxon>
        <taxon>Bacillota</taxon>
        <taxon>Clostridia</taxon>
        <taxon>Halanaerobiales</taxon>
        <taxon>Halobacteroidaceae</taxon>
        <taxon>Halanaerobacter</taxon>
    </lineage>
</organism>
<comment type="caution">
    <text evidence="4">The sequence shown here is derived from an EMBL/GenBank/DDBJ whole genome shotgun (WGS) entry which is preliminary data.</text>
</comment>
<evidence type="ECO:0000256" key="1">
    <source>
        <dbReference type="SAM" id="Phobius"/>
    </source>
</evidence>
<dbReference type="InterPro" id="IPR001633">
    <property type="entry name" value="EAL_dom"/>
</dbReference>
<dbReference type="EMBL" id="JAFBDQ010000001">
    <property type="protein sequence ID" value="MBM7555432.1"/>
    <property type="molecule type" value="Genomic_DNA"/>
</dbReference>
<dbReference type="RefSeq" id="WP_204700145.1">
    <property type="nucleotide sequence ID" value="NZ_JAFBDQ010000001.1"/>
</dbReference>
<proteinExistence type="predicted"/>
<keyword evidence="5" id="KW-1185">Reference proteome</keyword>
<dbReference type="Gene3D" id="3.20.20.450">
    <property type="entry name" value="EAL domain"/>
    <property type="match status" value="1"/>
</dbReference>
<dbReference type="Pfam" id="PF00563">
    <property type="entry name" value="EAL"/>
    <property type="match status" value="1"/>
</dbReference>